<comment type="caution">
    <text evidence="2">The sequence shown here is derived from an EMBL/GenBank/DDBJ whole genome shotgun (WGS) entry which is preliminary data.</text>
</comment>
<dbReference type="EMBL" id="AUPC02000141">
    <property type="protein sequence ID" value="POG69148.1"/>
    <property type="molecule type" value="Genomic_DNA"/>
</dbReference>
<proteinExistence type="predicted"/>
<accession>A0A2P4PUU9</accession>
<evidence type="ECO:0000313" key="3">
    <source>
        <dbReference type="Proteomes" id="UP000018888"/>
    </source>
</evidence>
<evidence type="ECO:0000259" key="1">
    <source>
        <dbReference type="PROSITE" id="PS50105"/>
    </source>
</evidence>
<feature type="domain" description="SAM" evidence="1">
    <location>
        <begin position="88"/>
        <end position="156"/>
    </location>
</feature>
<protein>
    <recommendedName>
        <fullName evidence="1">SAM domain-containing protein</fullName>
    </recommendedName>
</protein>
<dbReference type="InterPro" id="IPR001660">
    <property type="entry name" value="SAM"/>
</dbReference>
<gene>
    <name evidence="2" type="ORF">GLOIN_2v1630138</name>
</gene>
<keyword evidence="3" id="KW-1185">Reference proteome</keyword>
<dbReference type="InterPro" id="IPR013761">
    <property type="entry name" value="SAM/pointed_sf"/>
</dbReference>
<sequence>MYKCDLHSTPCFIQDGRHLQLNPSRLQLWAREIVLFDMKSSVFINKNNSATQMQNSQTSNTPTPIFIQLPSQVYQNLTNTHLELPSSSKLPSIGEFLNNLDLKYNCNNIYAKFEDAFLEEEITVNAIKDLTDEQLQKLGVVKIGWQKNIKQAAQQY</sequence>
<dbReference type="PROSITE" id="PS50105">
    <property type="entry name" value="SAM_DOMAIN"/>
    <property type="match status" value="1"/>
</dbReference>
<reference evidence="2 3" key="2">
    <citation type="journal article" date="2018" name="New Phytol.">
        <title>High intraspecific genome diversity in the model arbuscular mycorrhizal symbiont Rhizophagus irregularis.</title>
        <authorList>
            <person name="Chen E.C.H."/>
            <person name="Morin E."/>
            <person name="Beaudet D."/>
            <person name="Noel J."/>
            <person name="Yildirir G."/>
            <person name="Ndikumana S."/>
            <person name="Charron P."/>
            <person name="St-Onge C."/>
            <person name="Giorgi J."/>
            <person name="Kruger M."/>
            <person name="Marton T."/>
            <person name="Ropars J."/>
            <person name="Grigoriev I.V."/>
            <person name="Hainaut M."/>
            <person name="Henrissat B."/>
            <person name="Roux C."/>
            <person name="Martin F."/>
            <person name="Corradi N."/>
        </authorList>
    </citation>
    <scope>NUCLEOTIDE SEQUENCE [LARGE SCALE GENOMIC DNA]</scope>
    <source>
        <strain evidence="2 3">DAOM 197198</strain>
    </source>
</reference>
<reference evidence="2 3" key="1">
    <citation type="journal article" date="2013" name="Proc. Natl. Acad. Sci. U.S.A.">
        <title>Genome of an arbuscular mycorrhizal fungus provides insight into the oldest plant symbiosis.</title>
        <authorList>
            <person name="Tisserant E."/>
            <person name="Malbreil M."/>
            <person name="Kuo A."/>
            <person name="Kohler A."/>
            <person name="Symeonidi A."/>
            <person name="Balestrini R."/>
            <person name="Charron P."/>
            <person name="Duensing N."/>
            <person name="Frei Dit Frey N."/>
            <person name="Gianinazzi-Pearson V."/>
            <person name="Gilbert L.B."/>
            <person name="Handa Y."/>
            <person name="Herr J.R."/>
            <person name="Hijri M."/>
            <person name="Koul R."/>
            <person name="Kawaguchi M."/>
            <person name="Krajinski F."/>
            <person name="Lammers P.J."/>
            <person name="Masclaux F.G."/>
            <person name="Murat C."/>
            <person name="Morin E."/>
            <person name="Ndikumana S."/>
            <person name="Pagni M."/>
            <person name="Petitpierre D."/>
            <person name="Requena N."/>
            <person name="Rosikiewicz P."/>
            <person name="Riley R."/>
            <person name="Saito K."/>
            <person name="San Clemente H."/>
            <person name="Shapiro H."/>
            <person name="van Tuinen D."/>
            <person name="Becard G."/>
            <person name="Bonfante P."/>
            <person name="Paszkowski U."/>
            <person name="Shachar-Hill Y.Y."/>
            <person name="Tuskan G.A."/>
            <person name="Young P.W."/>
            <person name="Sanders I.R."/>
            <person name="Henrissat B."/>
            <person name="Rensing S.A."/>
            <person name="Grigoriev I.V."/>
            <person name="Corradi N."/>
            <person name="Roux C."/>
            <person name="Martin F."/>
        </authorList>
    </citation>
    <scope>NUCLEOTIDE SEQUENCE [LARGE SCALE GENOMIC DNA]</scope>
    <source>
        <strain evidence="2 3">DAOM 197198</strain>
    </source>
</reference>
<dbReference type="Pfam" id="PF00536">
    <property type="entry name" value="SAM_1"/>
    <property type="match status" value="1"/>
</dbReference>
<evidence type="ECO:0000313" key="2">
    <source>
        <dbReference type="EMBL" id="POG69148.1"/>
    </source>
</evidence>
<name>A0A2P4PUU9_RHIID</name>
<dbReference type="Gene3D" id="1.10.150.50">
    <property type="entry name" value="Transcription Factor, Ets-1"/>
    <property type="match status" value="1"/>
</dbReference>
<dbReference type="Proteomes" id="UP000018888">
    <property type="component" value="Unassembled WGS sequence"/>
</dbReference>
<organism evidence="2 3">
    <name type="scientific">Rhizophagus irregularis (strain DAOM 181602 / DAOM 197198 / MUCL 43194)</name>
    <name type="common">Arbuscular mycorrhizal fungus</name>
    <name type="synonym">Glomus intraradices</name>
    <dbReference type="NCBI Taxonomy" id="747089"/>
    <lineage>
        <taxon>Eukaryota</taxon>
        <taxon>Fungi</taxon>
        <taxon>Fungi incertae sedis</taxon>
        <taxon>Mucoromycota</taxon>
        <taxon>Glomeromycotina</taxon>
        <taxon>Glomeromycetes</taxon>
        <taxon>Glomerales</taxon>
        <taxon>Glomeraceae</taxon>
        <taxon>Rhizophagus</taxon>
    </lineage>
</organism>
<dbReference type="SUPFAM" id="SSF47769">
    <property type="entry name" value="SAM/Pointed domain"/>
    <property type="match status" value="1"/>
</dbReference>
<dbReference type="CDD" id="cd09487">
    <property type="entry name" value="SAM_superfamily"/>
    <property type="match status" value="1"/>
</dbReference>
<dbReference type="AlphaFoldDB" id="A0A2P4PUU9"/>